<dbReference type="CDD" id="cd01681">
    <property type="entry name" value="aeEF2_snRNP_like_IV"/>
    <property type="match status" value="1"/>
</dbReference>
<accession>A0AAV5QU12</accession>
<feature type="domain" description="Tr-type G" evidence="11">
    <location>
        <begin position="16"/>
        <end position="269"/>
    </location>
</feature>
<keyword evidence="3" id="KW-0690">Ribosome biogenesis</keyword>
<dbReference type="PANTHER" id="PTHR42908:SF3">
    <property type="entry name" value="ELONGATION FACTOR-LIKE GTPASE 1"/>
    <property type="match status" value="1"/>
</dbReference>
<evidence type="ECO:0000313" key="13">
    <source>
        <dbReference type="Proteomes" id="UP001360560"/>
    </source>
</evidence>
<evidence type="ECO:0000259" key="11">
    <source>
        <dbReference type="PROSITE" id="PS51722"/>
    </source>
</evidence>
<dbReference type="InterPro" id="IPR000640">
    <property type="entry name" value="EFG_V-like"/>
</dbReference>
<dbReference type="CDD" id="cd01885">
    <property type="entry name" value="EF2"/>
    <property type="match status" value="1"/>
</dbReference>
<dbReference type="SUPFAM" id="SSF54211">
    <property type="entry name" value="Ribosomal protein S5 domain 2-like"/>
    <property type="match status" value="1"/>
</dbReference>
<keyword evidence="10" id="KW-0175">Coiled coil</keyword>
<dbReference type="Gene3D" id="3.30.230.10">
    <property type="match status" value="1"/>
</dbReference>
<dbReference type="InterPro" id="IPR056752">
    <property type="entry name" value="EFL1"/>
</dbReference>
<dbReference type="Gene3D" id="3.30.70.870">
    <property type="entry name" value="Elongation Factor G (Translational Gtpase), domain 3"/>
    <property type="match status" value="1"/>
</dbReference>
<keyword evidence="6" id="KW-0342">GTP-binding</keyword>
<dbReference type="PROSITE" id="PS51722">
    <property type="entry name" value="G_TR_2"/>
    <property type="match status" value="1"/>
</dbReference>
<dbReference type="RefSeq" id="XP_064855398.1">
    <property type="nucleotide sequence ID" value="XM_064999326.1"/>
</dbReference>
<dbReference type="InterPro" id="IPR041095">
    <property type="entry name" value="EFG_II"/>
</dbReference>
<comment type="caution">
    <text evidence="12">The sequence shown here is derived from an EMBL/GenBank/DDBJ whole genome shotgun (WGS) entry which is preliminary data.</text>
</comment>
<gene>
    <name evidence="12" type="ORF">DASC09_057420</name>
</gene>
<dbReference type="GO" id="GO:0042256">
    <property type="term" value="P:cytosolic ribosome assembly"/>
    <property type="evidence" value="ECO:0007669"/>
    <property type="project" value="TreeGrafter"/>
</dbReference>
<dbReference type="Pfam" id="PF00009">
    <property type="entry name" value="GTP_EFTU"/>
    <property type="match status" value="1"/>
</dbReference>
<dbReference type="PANTHER" id="PTHR42908">
    <property type="entry name" value="TRANSLATION ELONGATION FACTOR-RELATED"/>
    <property type="match status" value="1"/>
</dbReference>
<dbReference type="NCBIfam" id="TIGR00231">
    <property type="entry name" value="small_GTP"/>
    <property type="match status" value="1"/>
</dbReference>
<keyword evidence="13" id="KW-1185">Reference proteome</keyword>
<dbReference type="Pfam" id="PF14492">
    <property type="entry name" value="EFG_III"/>
    <property type="match status" value="1"/>
</dbReference>
<dbReference type="EMBL" id="BTFZ01000020">
    <property type="protein sequence ID" value="GMM38403.1"/>
    <property type="molecule type" value="Genomic_DNA"/>
</dbReference>
<dbReference type="FunFam" id="3.40.50.300:FF:000746">
    <property type="entry name" value="Ribosome assembly protein 1"/>
    <property type="match status" value="1"/>
</dbReference>
<dbReference type="FunFam" id="3.30.70.870:FF:000002">
    <property type="entry name" value="Translation elongation factor 2"/>
    <property type="match status" value="1"/>
</dbReference>
<dbReference type="InterPro" id="IPR014721">
    <property type="entry name" value="Ribsml_uS5_D2-typ_fold_subgr"/>
</dbReference>
<keyword evidence="4" id="KW-0547">Nucleotide-binding</keyword>
<dbReference type="InterPro" id="IPR027417">
    <property type="entry name" value="P-loop_NTPase"/>
</dbReference>
<dbReference type="GeneID" id="90076391"/>
<comment type="subcellular location">
    <subcellularLocation>
        <location evidence="1">Cytoplasm</location>
    </subcellularLocation>
</comment>
<feature type="coiled-coil region" evidence="10">
    <location>
        <begin position="777"/>
        <end position="804"/>
    </location>
</feature>
<evidence type="ECO:0000256" key="4">
    <source>
        <dbReference type="ARBA" id="ARBA00022741"/>
    </source>
</evidence>
<evidence type="ECO:0000256" key="6">
    <source>
        <dbReference type="ARBA" id="ARBA00023134"/>
    </source>
</evidence>
<dbReference type="InterPro" id="IPR020568">
    <property type="entry name" value="Ribosomal_Su5_D2-typ_SF"/>
</dbReference>
<sequence length="1080" mass="120599">MAITPEILNKLQLNPSCIRNICILAHVDHGKTTLSDSLLSTNGIISQRMAGKVRYLDSRPDEQLRGITMESSAISLYFRLLRRKLPSKDDDEVSQVEPVIEEHLINLIDSPGHIDFSSEVSVASRLCDGALVLVDVVEGIQSQTVTVLRQAWNDKLKPVLVLNKIDRLIIELKMSPSEAYTHLKKIVEQANVVIGSFFAGERMIEDEIYRENLEKDGQAEFVGKDDKDLYFHPEKNNVIFGSAIDGWGFTIQQLAAFYEKKLGFKRENLQKVLWGDFYLDPKTKKVINYKGLKGRKNLKPLFVQLILENIWKIYENTVTQESARDPEVLNKIVKALNIKVLPRDLRSKDTKNLLKTIMSQWLPISSSILVTVVEQLQSPIESQAIRIPAILDVIPNSEMINEELKQSMLACDNNGPVSCYVSKMISVPDEDLPDRNKKILSANEMAELGRIAREKARKVAEQARALEDDKKLNDGLGNMNITTTQVSSNFDDFGDFEDEDFDDFDFGEPKDINVSKETLIGFARIYSGTLKIGSKLTVLSPKYDPLNPSPEHISELEIEDLYLLMGRELVCINEVPAGNIVGIGGLAGKLHKNGTLVSSSALNKSLSNGINLSAVSTLTAIPPIVQVAVEPVNPLYLDQLSHGLKLLCESDPVVETYLNDKGENILCCSGELHLERCLNDLKERFVGVEIQASEPSIPYRETIVGPEGLSSSSDANAYEGFGSNEINPIKHPEFGGRGHYVFTLNSDDDTSKAIEFKISVKPLPAPITSYLNTNIALINSVMNLKSKQENIKKLEDDLSKIIDVQLNSDEIKKQISKNKDNFYNATEDIKASIINNIVTFGPKRIGPNLLIDKSGKLSNLNVKQTLSFEGSIINGFQLAMMEGPLASEPVEGVSVFIEEINFIGDEDHSSIVASITNLAGKLLRQTKDSIHQAFLDWSPRLMLAMYSCDIQATSEVLGKVYAVIQKRRGRIISEEMKEGTLLFSIKAKIPVIEAFGFSEEFRKKTSGAAIPQLVFNGYEIINEDPFWVPKTEEELEALGEFAERENMARKYINTIRKSKGLFVDEITVKNAEKQRTLRKD</sequence>
<dbReference type="GO" id="GO:0043022">
    <property type="term" value="F:ribosome binding"/>
    <property type="evidence" value="ECO:0007669"/>
    <property type="project" value="TreeGrafter"/>
</dbReference>
<dbReference type="GO" id="GO:0005829">
    <property type="term" value="C:cytosol"/>
    <property type="evidence" value="ECO:0007669"/>
    <property type="project" value="TreeGrafter"/>
</dbReference>
<dbReference type="InterPro" id="IPR005225">
    <property type="entry name" value="Small_GTP-bd"/>
</dbReference>
<dbReference type="FunFam" id="3.90.1430.10:FF:000002">
    <property type="entry name" value="Elongation factor like GTPase 1"/>
    <property type="match status" value="1"/>
</dbReference>
<protein>
    <recommendedName>
        <fullName evidence="8">Ribosome assembly protein 1</fullName>
    </recommendedName>
    <alternativeName>
        <fullName evidence="9">Elongation factor-like 1</fullName>
    </alternativeName>
</protein>
<organism evidence="12 13">
    <name type="scientific">Saccharomycopsis crataegensis</name>
    <dbReference type="NCBI Taxonomy" id="43959"/>
    <lineage>
        <taxon>Eukaryota</taxon>
        <taxon>Fungi</taxon>
        <taxon>Dikarya</taxon>
        <taxon>Ascomycota</taxon>
        <taxon>Saccharomycotina</taxon>
        <taxon>Saccharomycetes</taxon>
        <taxon>Saccharomycopsidaceae</taxon>
        <taxon>Saccharomycopsis</taxon>
    </lineage>
</organism>
<dbReference type="Pfam" id="PF25118">
    <property type="entry name" value="EFL1"/>
    <property type="match status" value="1"/>
</dbReference>
<dbReference type="SMART" id="SM00838">
    <property type="entry name" value="EFG_C"/>
    <property type="match status" value="1"/>
</dbReference>
<evidence type="ECO:0000256" key="5">
    <source>
        <dbReference type="ARBA" id="ARBA00022801"/>
    </source>
</evidence>
<reference evidence="12 13" key="1">
    <citation type="journal article" date="2023" name="Elife">
        <title>Identification of key yeast species and microbe-microbe interactions impacting larval growth of Drosophila in the wild.</title>
        <authorList>
            <person name="Mure A."/>
            <person name="Sugiura Y."/>
            <person name="Maeda R."/>
            <person name="Honda K."/>
            <person name="Sakurai N."/>
            <person name="Takahashi Y."/>
            <person name="Watada M."/>
            <person name="Katoh T."/>
            <person name="Gotoh A."/>
            <person name="Gotoh Y."/>
            <person name="Taniguchi I."/>
            <person name="Nakamura K."/>
            <person name="Hayashi T."/>
            <person name="Katayama T."/>
            <person name="Uemura T."/>
            <person name="Hattori Y."/>
        </authorList>
    </citation>
    <scope>NUCLEOTIDE SEQUENCE [LARGE SCALE GENOMIC DNA]</scope>
    <source>
        <strain evidence="12 13">SC-9</strain>
    </source>
</reference>
<dbReference type="CDD" id="cd04096">
    <property type="entry name" value="eEF2_snRNP_like_C"/>
    <property type="match status" value="1"/>
</dbReference>
<dbReference type="Gene3D" id="3.90.1430.10">
    <property type="entry name" value="Yeast translation eEF2 (G' domain)"/>
    <property type="match status" value="1"/>
</dbReference>
<evidence type="ECO:0000256" key="7">
    <source>
        <dbReference type="ARBA" id="ARBA00048548"/>
    </source>
</evidence>
<evidence type="ECO:0000313" key="12">
    <source>
        <dbReference type="EMBL" id="GMM38403.1"/>
    </source>
</evidence>
<evidence type="ECO:0000256" key="9">
    <source>
        <dbReference type="ARBA" id="ARBA00081809"/>
    </source>
</evidence>
<dbReference type="InterPro" id="IPR009000">
    <property type="entry name" value="Transl_B-barrel_sf"/>
</dbReference>
<dbReference type="SUPFAM" id="SSF52540">
    <property type="entry name" value="P-loop containing nucleoside triphosphate hydrolases"/>
    <property type="match status" value="1"/>
</dbReference>
<dbReference type="Gene3D" id="3.30.70.240">
    <property type="match status" value="1"/>
</dbReference>
<dbReference type="Gene3D" id="2.40.30.10">
    <property type="entry name" value="Translation factors"/>
    <property type="match status" value="1"/>
</dbReference>
<evidence type="ECO:0000256" key="8">
    <source>
        <dbReference type="ARBA" id="ARBA00068031"/>
    </source>
</evidence>
<dbReference type="GO" id="GO:0003924">
    <property type="term" value="F:GTPase activity"/>
    <property type="evidence" value="ECO:0007669"/>
    <property type="project" value="InterPro"/>
</dbReference>
<dbReference type="SUPFAM" id="SSF54980">
    <property type="entry name" value="EF-G C-terminal domain-like"/>
    <property type="match status" value="2"/>
</dbReference>
<dbReference type="InterPro" id="IPR035647">
    <property type="entry name" value="EFG_III/V"/>
</dbReference>
<dbReference type="Proteomes" id="UP001360560">
    <property type="component" value="Unassembled WGS sequence"/>
</dbReference>
<dbReference type="Pfam" id="PF00679">
    <property type="entry name" value="EFG_C"/>
    <property type="match status" value="1"/>
</dbReference>
<proteinExistence type="predicted"/>
<evidence type="ECO:0000256" key="3">
    <source>
        <dbReference type="ARBA" id="ARBA00022517"/>
    </source>
</evidence>
<dbReference type="PRINTS" id="PR00315">
    <property type="entry name" value="ELONGATNFCT"/>
</dbReference>
<dbReference type="FunFam" id="3.30.70.240:FF:000006">
    <property type="entry name" value="Elongation factor like GTPase 1"/>
    <property type="match status" value="1"/>
</dbReference>
<dbReference type="CDD" id="cd16268">
    <property type="entry name" value="EF2_II"/>
    <property type="match status" value="1"/>
</dbReference>
<dbReference type="SUPFAM" id="SSF50447">
    <property type="entry name" value="Translation proteins"/>
    <property type="match status" value="1"/>
</dbReference>
<name>A0AAV5QU12_9ASCO</name>
<dbReference type="GO" id="GO:0005525">
    <property type="term" value="F:GTP binding"/>
    <property type="evidence" value="ECO:0007669"/>
    <property type="project" value="UniProtKB-KW"/>
</dbReference>
<dbReference type="InterPro" id="IPR000795">
    <property type="entry name" value="T_Tr_GTP-bd_dom"/>
</dbReference>
<keyword evidence="5" id="KW-0378">Hydrolase</keyword>
<dbReference type="Gene3D" id="3.40.50.300">
    <property type="entry name" value="P-loop containing nucleotide triphosphate hydrolases"/>
    <property type="match status" value="1"/>
</dbReference>
<comment type="catalytic activity">
    <reaction evidence="7">
        <text>GTP + H2O = GDP + phosphate + H(+)</text>
        <dbReference type="Rhea" id="RHEA:19669"/>
        <dbReference type="ChEBI" id="CHEBI:15377"/>
        <dbReference type="ChEBI" id="CHEBI:15378"/>
        <dbReference type="ChEBI" id="CHEBI:37565"/>
        <dbReference type="ChEBI" id="CHEBI:43474"/>
        <dbReference type="ChEBI" id="CHEBI:58189"/>
    </reaction>
</comment>
<dbReference type="GO" id="GO:1990904">
    <property type="term" value="C:ribonucleoprotein complex"/>
    <property type="evidence" value="ECO:0007669"/>
    <property type="project" value="TreeGrafter"/>
</dbReference>
<keyword evidence="2" id="KW-0963">Cytoplasm</keyword>
<evidence type="ECO:0000256" key="1">
    <source>
        <dbReference type="ARBA" id="ARBA00004496"/>
    </source>
</evidence>
<dbReference type="AlphaFoldDB" id="A0AAV5QU12"/>
<evidence type="ECO:0000256" key="10">
    <source>
        <dbReference type="SAM" id="Coils"/>
    </source>
</evidence>
<evidence type="ECO:0000256" key="2">
    <source>
        <dbReference type="ARBA" id="ARBA00022490"/>
    </source>
</evidence>